<keyword evidence="1" id="KW-0472">Membrane</keyword>
<evidence type="ECO:0000313" key="3">
    <source>
        <dbReference type="EMBL" id="KAJ5161812.1"/>
    </source>
</evidence>
<dbReference type="OrthoDB" id="2140105at2759"/>
<feature type="domain" description="DUF3533" evidence="2">
    <location>
        <begin position="29"/>
        <end position="388"/>
    </location>
</feature>
<keyword evidence="4" id="KW-1185">Reference proteome</keyword>
<keyword evidence="1" id="KW-1133">Transmembrane helix</keyword>
<proteinExistence type="predicted"/>
<organism evidence="3 4">
    <name type="scientific">Penicillium capsulatum</name>
    <dbReference type="NCBI Taxonomy" id="69766"/>
    <lineage>
        <taxon>Eukaryota</taxon>
        <taxon>Fungi</taxon>
        <taxon>Dikarya</taxon>
        <taxon>Ascomycota</taxon>
        <taxon>Pezizomycotina</taxon>
        <taxon>Eurotiomycetes</taxon>
        <taxon>Eurotiomycetidae</taxon>
        <taxon>Eurotiales</taxon>
        <taxon>Aspergillaceae</taxon>
        <taxon>Penicillium</taxon>
    </lineage>
</organism>
<reference evidence="3" key="1">
    <citation type="submission" date="2022-11" db="EMBL/GenBank/DDBJ databases">
        <authorList>
            <person name="Petersen C."/>
        </authorList>
    </citation>
    <scope>NUCLEOTIDE SEQUENCE</scope>
    <source>
        <strain evidence="3">IBT 21917</strain>
    </source>
</reference>
<dbReference type="PANTHER" id="PTHR34814">
    <property type="entry name" value="NITROSOGUANIDINE RESISTANCE PROTEIN SNG1"/>
    <property type="match status" value="1"/>
</dbReference>
<accession>A0A9W9HZD8</accession>
<feature type="transmembrane region" description="Helical" evidence="1">
    <location>
        <begin position="291"/>
        <end position="311"/>
    </location>
</feature>
<evidence type="ECO:0000256" key="1">
    <source>
        <dbReference type="SAM" id="Phobius"/>
    </source>
</evidence>
<feature type="transmembrane region" description="Helical" evidence="1">
    <location>
        <begin position="215"/>
        <end position="235"/>
    </location>
</feature>
<dbReference type="Proteomes" id="UP001146351">
    <property type="component" value="Unassembled WGS sequence"/>
</dbReference>
<dbReference type="GO" id="GO:0016020">
    <property type="term" value="C:membrane"/>
    <property type="evidence" value="ECO:0007669"/>
    <property type="project" value="TreeGrafter"/>
</dbReference>
<dbReference type="InterPro" id="IPR053001">
    <property type="entry name" value="MNNG_permease-like"/>
</dbReference>
<keyword evidence="1" id="KW-0812">Transmembrane</keyword>
<feature type="transmembrane region" description="Helical" evidence="1">
    <location>
        <begin position="381"/>
        <end position="399"/>
    </location>
</feature>
<evidence type="ECO:0000313" key="4">
    <source>
        <dbReference type="Proteomes" id="UP001146351"/>
    </source>
</evidence>
<dbReference type="AlphaFoldDB" id="A0A9W9HZD8"/>
<name>A0A9W9HZD8_9EURO</name>
<evidence type="ECO:0000259" key="2">
    <source>
        <dbReference type="Pfam" id="PF12051"/>
    </source>
</evidence>
<protein>
    <recommendedName>
        <fullName evidence="2">DUF3533 domain-containing protein</fullName>
    </recommendedName>
</protein>
<reference evidence="3" key="2">
    <citation type="journal article" date="2023" name="IMA Fungus">
        <title>Comparative genomic study of the Penicillium genus elucidates a diverse pangenome and 15 lateral gene transfer events.</title>
        <authorList>
            <person name="Petersen C."/>
            <person name="Sorensen T."/>
            <person name="Nielsen M.R."/>
            <person name="Sondergaard T.E."/>
            <person name="Sorensen J.L."/>
            <person name="Fitzpatrick D.A."/>
            <person name="Frisvad J.C."/>
            <person name="Nielsen K.L."/>
        </authorList>
    </citation>
    <scope>NUCLEOTIDE SEQUENCE</scope>
    <source>
        <strain evidence="3">IBT 21917</strain>
    </source>
</reference>
<feature type="transmembrane region" description="Helical" evidence="1">
    <location>
        <begin position="255"/>
        <end position="279"/>
    </location>
</feature>
<sequence>MAEAPSPASSRGSWKGMQTRFLLAVGSTFLFLELLFLGDISYLYGTEFHQSSRYHNLNLLYVDYDQGVVGQSVSGAYGVLQADSFPTVEKRSIQQYPQPGDVREAVCHGDYWGAIYALPDASKNLAAALDKGDSTPVTLIYVWNEARYPVIARSVLYSNLEILVQTTRSMYYENNAASVFQSANFSNPTTANTFLDPIKAGKINIQPTAQGARTFYNTVSIILSIIMQFFFMMALNGISSHFDVFTKLSFWGNALIRICCSVCYTLVTSLSWSGAMWAFRESWDVNRNQLVLVWMTMWLFMHINFLFFDILTTFIPPAYLPLGVLTWVIINVTSVIAPFDLSPGFYHWGYAVPAHEVFQILTQIWGGGCNNQLYRALPILFMWWVVGILVVTLALRYRLNTALKAQNMMLEDEKKKQAEFFSSEESHRVLHSLPDINVYRPRTTIPAEALRNRRHTMQSIPLRQSAYGPSSPTLWI</sequence>
<dbReference type="Pfam" id="PF12051">
    <property type="entry name" value="DUF3533"/>
    <property type="match status" value="1"/>
</dbReference>
<dbReference type="InterPro" id="IPR022703">
    <property type="entry name" value="DUF3533"/>
</dbReference>
<dbReference type="EMBL" id="JAPQKO010000005">
    <property type="protein sequence ID" value="KAJ5161812.1"/>
    <property type="molecule type" value="Genomic_DNA"/>
</dbReference>
<gene>
    <name evidence="3" type="ORF">N7492_007204</name>
</gene>
<feature type="transmembrane region" description="Helical" evidence="1">
    <location>
        <begin position="21"/>
        <end position="44"/>
    </location>
</feature>
<feature type="transmembrane region" description="Helical" evidence="1">
    <location>
        <begin position="318"/>
        <end position="339"/>
    </location>
</feature>
<dbReference type="PANTHER" id="PTHR34814:SF2">
    <property type="entry name" value="DUF3533 DOMAIN-CONTAINING PROTEIN"/>
    <property type="match status" value="1"/>
</dbReference>
<comment type="caution">
    <text evidence="3">The sequence shown here is derived from an EMBL/GenBank/DDBJ whole genome shotgun (WGS) entry which is preliminary data.</text>
</comment>